<dbReference type="EMBL" id="AFVQ02000081">
    <property type="protein sequence ID" value="KLI02676.1"/>
    <property type="molecule type" value="Genomic_DNA"/>
</dbReference>
<protein>
    <submittedName>
        <fullName evidence="3">Transglutaminase</fullName>
    </submittedName>
</protein>
<name>A0A0U1QPX9_9BACL</name>
<evidence type="ECO:0000256" key="1">
    <source>
        <dbReference type="ARBA" id="ARBA00022679"/>
    </source>
</evidence>
<dbReference type="RefSeq" id="WP_010025423.1">
    <property type="nucleotide sequence ID" value="NZ_AFVQ02000081.1"/>
</dbReference>
<evidence type="ECO:0000313" key="3">
    <source>
        <dbReference type="EMBL" id="KLI02676.1"/>
    </source>
</evidence>
<keyword evidence="2" id="KW-0749">Sporulation</keyword>
<keyword evidence="1" id="KW-0808">Transferase</keyword>
<dbReference type="STRING" id="1069536.SINU_06565"/>
<evidence type="ECO:0000313" key="4">
    <source>
        <dbReference type="Proteomes" id="UP000035553"/>
    </source>
</evidence>
<comment type="caution">
    <text evidence="3">The sequence shown here is derived from an EMBL/GenBank/DDBJ whole genome shotgun (WGS) entry which is preliminary data.</text>
</comment>
<dbReference type="HAMAP" id="MF_00727">
    <property type="entry name" value="Tgl"/>
    <property type="match status" value="1"/>
</dbReference>
<evidence type="ECO:0000256" key="2">
    <source>
        <dbReference type="ARBA" id="ARBA00022969"/>
    </source>
</evidence>
<dbReference type="OrthoDB" id="1845399at2"/>
<sequence length="266" mass="29865">MIIAANEQLLSEDFSSYSSIGRFAATIYRAMADSHEWFAFPTKAELNFEIKLRNETIEASYALLESGASFATFYYSECNDYYWTLTGDGGFELKPGVPATQAVNDIFVNGEAYAFECATAMMIIFYKALINTIPNERFNEVFQHLYLWDWQNHPFFPLRNVPGVGAGIPGDVRYFKNPDVSPQTPQWQGENVVDLADDRYYGHGIGILAANQIITELNKFRRPGAMTSAFLMRNATRPNYLSLSALSDGTQTDGIRIAAGTSFYSF</sequence>
<reference evidence="3 4" key="1">
    <citation type="journal article" date="2011" name="J. Bacteriol.">
        <title>Draft genome sequence of Sporolactobacillus inulinus strain CASD, an efficient D-lactic acid-producing bacterium with high-concentration lactate tolerance capability.</title>
        <authorList>
            <person name="Yu B."/>
            <person name="Su F."/>
            <person name="Wang L."/>
            <person name="Xu K."/>
            <person name="Zhao B."/>
            <person name="Xu P."/>
        </authorList>
    </citation>
    <scope>NUCLEOTIDE SEQUENCE [LARGE SCALE GENOMIC DNA]</scope>
    <source>
        <strain evidence="3 4">CASD</strain>
    </source>
</reference>
<dbReference type="InterPro" id="IPR020916">
    <property type="entry name" value="Gln_gamma-glutamylTfrase_bac"/>
</dbReference>
<accession>A0A0U1QPX9</accession>
<keyword evidence="4" id="KW-1185">Reference proteome</keyword>
<organism evidence="3 4">
    <name type="scientific">Sporolactobacillus inulinus CASD</name>
    <dbReference type="NCBI Taxonomy" id="1069536"/>
    <lineage>
        <taxon>Bacteria</taxon>
        <taxon>Bacillati</taxon>
        <taxon>Bacillota</taxon>
        <taxon>Bacilli</taxon>
        <taxon>Bacillales</taxon>
        <taxon>Sporolactobacillaceae</taxon>
        <taxon>Sporolactobacillus</taxon>
    </lineage>
</organism>
<dbReference type="AlphaFoldDB" id="A0A0U1QPX9"/>
<gene>
    <name evidence="3" type="ORF">SINU_06565</name>
</gene>
<dbReference type="GO" id="GO:0030435">
    <property type="term" value="P:sporulation resulting in formation of a cellular spore"/>
    <property type="evidence" value="ECO:0007669"/>
    <property type="project" value="UniProtKB-KW"/>
</dbReference>
<dbReference type="Proteomes" id="UP000035553">
    <property type="component" value="Unassembled WGS sequence"/>
</dbReference>
<dbReference type="GO" id="GO:0003810">
    <property type="term" value="F:protein-glutamine gamma-glutamyltransferase activity"/>
    <property type="evidence" value="ECO:0007669"/>
    <property type="project" value="InterPro"/>
</dbReference>
<proteinExistence type="inferred from homology"/>
<dbReference type="Pfam" id="PF20085">
    <property type="entry name" value="TGL"/>
    <property type="match status" value="1"/>
</dbReference>